<gene>
    <name evidence="10" type="ordered locus">Snas_2915</name>
</gene>
<dbReference type="EMBL" id="CP001778">
    <property type="protein sequence ID" value="ADD42590.1"/>
    <property type="molecule type" value="Genomic_DNA"/>
</dbReference>
<evidence type="ECO:0000256" key="4">
    <source>
        <dbReference type="ARBA" id="ARBA00022475"/>
    </source>
</evidence>
<dbReference type="Proteomes" id="UP000000844">
    <property type="component" value="Chromosome"/>
</dbReference>
<keyword evidence="7 8" id="KW-0472">Membrane</keyword>
<dbReference type="Gene3D" id="1.20.1250.20">
    <property type="entry name" value="MFS general substrate transporter like domains"/>
    <property type="match status" value="1"/>
</dbReference>
<feature type="transmembrane region" description="Helical" evidence="8">
    <location>
        <begin position="134"/>
        <end position="156"/>
    </location>
</feature>
<feature type="transmembrane region" description="Helical" evidence="8">
    <location>
        <begin position="419"/>
        <end position="440"/>
    </location>
</feature>
<organism evidence="10 11">
    <name type="scientific">Stackebrandtia nassauensis (strain DSM 44728 / CIP 108903 / NRRL B-16338 / NBRC 102104 / LLR-40K-21)</name>
    <dbReference type="NCBI Taxonomy" id="446470"/>
    <lineage>
        <taxon>Bacteria</taxon>
        <taxon>Bacillati</taxon>
        <taxon>Actinomycetota</taxon>
        <taxon>Actinomycetes</taxon>
        <taxon>Glycomycetales</taxon>
        <taxon>Glycomycetaceae</taxon>
        <taxon>Stackebrandtia</taxon>
    </lineage>
</organism>
<dbReference type="InterPro" id="IPR011701">
    <property type="entry name" value="MFS"/>
</dbReference>
<protein>
    <submittedName>
        <fullName evidence="10">Drug resistance transporter, EmrB/QacA subfamily</fullName>
    </submittedName>
</protein>
<evidence type="ECO:0000259" key="9">
    <source>
        <dbReference type="PROSITE" id="PS50850"/>
    </source>
</evidence>
<feature type="domain" description="Major facilitator superfamily (MFS) profile" evidence="9">
    <location>
        <begin position="6"/>
        <end position="443"/>
    </location>
</feature>
<dbReference type="CDD" id="cd17321">
    <property type="entry name" value="MFS_MMR_MDR_like"/>
    <property type="match status" value="1"/>
</dbReference>
<evidence type="ECO:0000256" key="5">
    <source>
        <dbReference type="ARBA" id="ARBA00022692"/>
    </source>
</evidence>
<feature type="transmembrane region" description="Helical" evidence="8">
    <location>
        <begin position="41"/>
        <end position="60"/>
    </location>
</feature>
<keyword evidence="5 8" id="KW-0812">Transmembrane</keyword>
<dbReference type="PANTHER" id="PTHR42718:SF9">
    <property type="entry name" value="MAJOR FACILITATOR SUPERFAMILY MULTIDRUG TRANSPORTER MFSC"/>
    <property type="match status" value="1"/>
</dbReference>
<dbReference type="SUPFAM" id="SSF103473">
    <property type="entry name" value="MFS general substrate transporter"/>
    <property type="match status" value="1"/>
</dbReference>
<feature type="transmembrane region" description="Helical" evidence="8">
    <location>
        <begin position="326"/>
        <end position="344"/>
    </location>
</feature>
<dbReference type="GO" id="GO:0005886">
    <property type="term" value="C:plasma membrane"/>
    <property type="evidence" value="ECO:0007669"/>
    <property type="project" value="UniProtKB-SubCell"/>
</dbReference>
<dbReference type="PRINTS" id="PR01036">
    <property type="entry name" value="TCRTETB"/>
</dbReference>
<feature type="transmembrane region" description="Helical" evidence="8">
    <location>
        <begin position="101"/>
        <end position="122"/>
    </location>
</feature>
<dbReference type="STRING" id="446470.Snas_2915"/>
<dbReference type="HOGENOM" id="CLU_000960_28_2_11"/>
<sequence length="458" mass="47368">MRKLWVLAALCAAQFMAIVNISVVNVALPAIQKDLDTSLAGLQWVLNAFTICISALTLAGGSLGDRFGRKRVFVTGLAAFIVGTVVCAVSVNLGMLITGRLIQGIAAALLLPGSLSILAQTFTDPAERVRRIGIWAAVSAVGLVIGPVVGGVLIQAFGWPSLFWLCVPLGVTALIATLVFVPESANPEHAAIDPLGQILAMLSLGSLSFGLIRLGDKGWDDTVALIVTGTALVLFVVFIVVELRTRTPMLPVRLFADRSFAAMNFASASLGFGPYTMYAFLALYLQQERDFSALSAGLAFVPMSIATAIVAPLAGRWVGASGPVPAMLAGYGSSAVGLAGVALFDAHTSWFLMGPVFVLIGVGMGLSMTPTTNGAVDAVPRERSGIASATINTTRQTGLAIGIALLGAMVSAQDNFLTGLRLVAAVTALVSLIAVVYILAGRVATRPRTPAEATASAS</sequence>
<dbReference type="RefSeq" id="WP_013018161.1">
    <property type="nucleotide sequence ID" value="NC_013947.1"/>
</dbReference>
<feature type="transmembrane region" description="Helical" evidence="8">
    <location>
        <begin position="350"/>
        <end position="376"/>
    </location>
</feature>
<dbReference type="KEGG" id="sna:Snas_2915"/>
<feature type="transmembrane region" description="Helical" evidence="8">
    <location>
        <begin position="194"/>
        <end position="212"/>
    </location>
</feature>
<evidence type="ECO:0000256" key="2">
    <source>
        <dbReference type="ARBA" id="ARBA00008537"/>
    </source>
</evidence>
<dbReference type="PROSITE" id="PS50850">
    <property type="entry name" value="MFS"/>
    <property type="match status" value="1"/>
</dbReference>
<proteinExistence type="inferred from homology"/>
<dbReference type="PANTHER" id="PTHR42718">
    <property type="entry name" value="MAJOR FACILITATOR SUPERFAMILY MULTIDRUG TRANSPORTER MFSC"/>
    <property type="match status" value="1"/>
</dbReference>
<dbReference type="Pfam" id="PF07690">
    <property type="entry name" value="MFS_1"/>
    <property type="match status" value="1"/>
</dbReference>
<evidence type="ECO:0000256" key="1">
    <source>
        <dbReference type="ARBA" id="ARBA00004651"/>
    </source>
</evidence>
<feature type="transmembrane region" description="Helical" evidence="8">
    <location>
        <begin position="162"/>
        <end position="182"/>
    </location>
</feature>
<evidence type="ECO:0000256" key="7">
    <source>
        <dbReference type="ARBA" id="ARBA00023136"/>
    </source>
</evidence>
<dbReference type="Gene3D" id="1.20.1720.10">
    <property type="entry name" value="Multidrug resistance protein D"/>
    <property type="match status" value="1"/>
</dbReference>
<feature type="transmembrane region" description="Helical" evidence="8">
    <location>
        <begin position="291"/>
        <end position="314"/>
    </location>
</feature>
<evidence type="ECO:0000256" key="8">
    <source>
        <dbReference type="SAM" id="Phobius"/>
    </source>
</evidence>
<comment type="subcellular location">
    <subcellularLocation>
        <location evidence="1">Cell membrane</location>
        <topology evidence="1">Multi-pass membrane protein</topology>
    </subcellularLocation>
</comment>
<feature type="transmembrane region" description="Helical" evidence="8">
    <location>
        <begin position="397"/>
        <end position="413"/>
    </location>
</feature>
<dbReference type="eggNOG" id="COG0477">
    <property type="taxonomic scope" value="Bacteria"/>
</dbReference>
<evidence type="ECO:0000256" key="6">
    <source>
        <dbReference type="ARBA" id="ARBA00022989"/>
    </source>
</evidence>
<feature type="transmembrane region" description="Helical" evidence="8">
    <location>
        <begin position="224"/>
        <end position="241"/>
    </location>
</feature>
<evidence type="ECO:0000313" key="11">
    <source>
        <dbReference type="Proteomes" id="UP000000844"/>
    </source>
</evidence>
<dbReference type="NCBIfam" id="TIGR00711">
    <property type="entry name" value="efflux_EmrB"/>
    <property type="match status" value="1"/>
</dbReference>
<keyword evidence="6 8" id="KW-1133">Transmembrane helix</keyword>
<evidence type="ECO:0000256" key="3">
    <source>
        <dbReference type="ARBA" id="ARBA00022448"/>
    </source>
</evidence>
<feature type="transmembrane region" description="Helical" evidence="8">
    <location>
        <begin position="72"/>
        <end position="95"/>
    </location>
</feature>
<dbReference type="InterPro" id="IPR004638">
    <property type="entry name" value="EmrB-like"/>
</dbReference>
<accession>D3Q9A8</accession>
<dbReference type="InterPro" id="IPR036259">
    <property type="entry name" value="MFS_trans_sf"/>
</dbReference>
<dbReference type="GO" id="GO:0022857">
    <property type="term" value="F:transmembrane transporter activity"/>
    <property type="evidence" value="ECO:0007669"/>
    <property type="project" value="InterPro"/>
</dbReference>
<name>D3Q9A8_STANL</name>
<comment type="similarity">
    <text evidence="2">Belongs to the major facilitator superfamily. EmrB family.</text>
</comment>
<dbReference type="OrthoDB" id="9781469at2"/>
<dbReference type="InterPro" id="IPR020846">
    <property type="entry name" value="MFS_dom"/>
</dbReference>
<reference evidence="10 11" key="1">
    <citation type="journal article" date="2009" name="Stand. Genomic Sci.">
        <title>Complete genome sequence of Stackebrandtia nassauensis type strain (LLR-40K-21).</title>
        <authorList>
            <person name="Munk C."/>
            <person name="Lapidus A."/>
            <person name="Copeland A."/>
            <person name="Jando M."/>
            <person name="Mayilraj S."/>
            <person name="Glavina Del Rio T."/>
            <person name="Nolan M."/>
            <person name="Chen F."/>
            <person name="Lucas S."/>
            <person name="Tice H."/>
            <person name="Cheng J.F."/>
            <person name="Han C."/>
            <person name="Detter J.C."/>
            <person name="Bruce D."/>
            <person name="Goodwin L."/>
            <person name="Chain P."/>
            <person name="Pitluck S."/>
            <person name="Goker M."/>
            <person name="Ovchinikova G."/>
            <person name="Pati A."/>
            <person name="Ivanova N."/>
            <person name="Mavromatis K."/>
            <person name="Chen A."/>
            <person name="Palaniappan K."/>
            <person name="Land M."/>
            <person name="Hauser L."/>
            <person name="Chang Y.J."/>
            <person name="Jeffries C.D."/>
            <person name="Bristow J."/>
            <person name="Eisen J.A."/>
            <person name="Markowitz V."/>
            <person name="Hugenholtz P."/>
            <person name="Kyrpides N.C."/>
            <person name="Klenk H.P."/>
        </authorList>
    </citation>
    <scope>NUCLEOTIDE SEQUENCE [LARGE SCALE GENOMIC DNA]</scope>
    <source>
        <strain evidence="11">DSM 44728 / CIP 108903 / NRRL B-16338 / NBRC 102104 / LLR-40K-21</strain>
    </source>
</reference>
<keyword evidence="4" id="KW-1003">Cell membrane</keyword>
<dbReference type="AlphaFoldDB" id="D3Q9A8"/>
<evidence type="ECO:0000313" key="10">
    <source>
        <dbReference type="EMBL" id="ADD42590.1"/>
    </source>
</evidence>
<feature type="transmembrane region" description="Helical" evidence="8">
    <location>
        <begin position="262"/>
        <end position="285"/>
    </location>
</feature>
<keyword evidence="3" id="KW-0813">Transport</keyword>
<keyword evidence="11" id="KW-1185">Reference proteome</keyword>